<dbReference type="Gene3D" id="1.25.40.10">
    <property type="entry name" value="Tetratricopeptide repeat domain"/>
    <property type="match status" value="1"/>
</dbReference>
<dbReference type="OMA" id="AHEYLHY"/>
<comment type="similarity">
    <text evidence="4">Belongs to the P4HA family.</text>
</comment>
<keyword evidence="10 15" id="KW-0560">Oxidoreductase</keyword>
<dbReference type="Gene3D" id="2.60.120.620">
    <property type="entry name" value="q2cbj1_9rhob like domain"/>
    <property type="match status" value="1"/>
</dbReference>
<dbReference type="GO" id="GO:0031418">
    <property type="term" value="F:L-ascorbic acid binding"/>
    <property type="evidence" value="ECO:0007669"/>
    <property type="project" value="UniProtKB-KW"/>
</dbReference>
<dbReference type="Proteomes" id="UP000008792">
    <property type="component" value="Unassembled WGS sequence"/>
</dbReference>
<comment type="subcellular location">
    <subcellularLocation>
        <location evidence="3">Endoplasmic reticulum lumen</location>
    </subcellularLocation>
</comment>
<evidence type="ECO:0000256" key="8">
    <source>
        <dbReference type="ARBA" id="ARBA00022896"/>
    </source>
</evidence>
<dbReference type="OrthoDB" id="420380at2759"/>
<dbReference type="InterPro" id="IPR005123">
    <property type="entry name" value="Oxoglu/Fe-dep_dioxygenase_dom"/>
</dbReference>
<dbReference type="AlphaFoldDB" id="B4LW54"/>
<evidence type="ECO:0000256" key="10">
    <source>
        <dbReference type="ARBA" id="ARBA00023002"/>
    </source>
</evidence>
<name>B4LW54_DROVI</name>
<evidence type="ECO:0000256" key="7">
    <source>
        <dbReference type="ARBA" id="ARBA00022824"/>
    </source>
</evidence>
<dbReference type="GO" id="GO:0005788">
    <property type="term" value="C:endoplasmic reticulum lumen"/>
    <property type="evidence" value="ECO:0007669"/>
    <property type="project" value="UniProtKB-SubCell"/>
</dbReference>
<dbReference type="PhylomeDB" id="B4LW54"/>
<sequence length="533" mass="61716">MMQLTVLRLVLNILGLAAAVVQGETSESARSYVTCMADKLHLLVMERQLIVNLHEYIDRLQVKLDTLRRLAEELEIPMQAAEGREQEFLSNPLHTYTLIRHMHADWTQLESSMQQPVGQEQIDFIKQMQPELPLHSDLMEVTAAMHRVQQTYEMEPADMSKGLLDGVQLNANLSLLDCFEMGALLFRAAEFQDASKWLRTARQLWNQSQAELYALLNVSRGDITALLARSLIANGDFVHARDLLVAEPELWARKEEFFAEYWNERQSADFKDRYIGRLEKPFAKLCGSSHKPKPTRLTCYYKTNPSEFLRLAPFKLELLSKDPYIAVFHDVIYASEIAELIRIGEPMLKRTAVQNITQNVDTYISKDRTATGSWILNGNLTKLERNMIWRIQRRIEDMTGLLITGFSEQDLQLLNYVFGGHYQSHYDFFNCPSFPHDRIATTLIYLNDVVRGGATVFPKLDLVVQPERGKVLHWYNMLPDTFDYDRRSLHGGCPVLIGEKLALTNWIYEWDQIFRKPCLQPPVNRTYYFEVKD</sequence>
<comment type="function">
    <text evidence="2">Catalyzes the post-translational formation of 4-hydroxyproline in -Xaa-Pro-Gly- sequences in collagens and other proteins.</text>
</comment>
<dbReference type="eggNOG" id="KOG1591">
    <property type="taxonomic scope" value="Eukaryota"/>
</dbReference>
<keyword evidence="6" id="KW-0479">Metal-binding</keyword>
<keyword evidence="7" id="KW-0256">Endoplasmic reticulum</keyword>
<dbReference type="KEGG" id="dvi:6629433"/>
<keyword evidence="12" id="KW-0325">Glycoprotein</keyword>
<feature type="chain" id="PRO_5002816810" description="procollagen-proline 4-dioxygenase" evidence="13">
    <location>
        <begin position="24"/>
        <end position="533"/>
    </location>
</feature>
<evidence type="ECO:0000256" key="4">
    <source>
        <dbReference type="ARBA" id="ARBA00006511"/>
    </source>
</evidence>
<accession>B4LW54</accession>
<keyword evidence="13" id="KW-0732">Signal</keyword>
<evidence type="ECO:0000313" key="16">
    <source>
        <dbReference type="Proteomes" id="UP000008792"/>
    </source>
</evidence>
<evidence type="ECO:0000256" key="11">
    <source>
        <dbReference type="ARBA" id="ARBA00023004"/>
    </source>
</evidence>
<dbReference type="EC" id="1.14.11.2" evidence="5"/>
<dbReference type="InterPro" id="IPR013547">
    <property type="entry name" value="P4H_N"/>
</dbReference>
<dbReference type="InParanoid" id="B4LW54"/>
<reference evidence="15 16" key="1">
    <citation type="journal article" date="2007" name="Nature">
        <title>Evolution of genes and genomes on the Drosophila phylogeny.</title>
        <authorList>
            <consortium name="Drosophila 12 Genomes Consortium"/>
            <person name="Clark A.G."/>
            <person name="Eisen M.B."/>
            <person name="Smith D.R."/>
            <person name="Bergman C.M."/>
            <person name="Oliver B."/>
            <person name="Markow T.A."/>
            <person name="Kaufman T.C."/>
            <person name="Kellis M."/>
            <person name="Gelbart W."/>
            <person name="Iyer V.N."/>
            <person name="Pollard D.A."/>
            <person name="Sackton T.B."/>
            <person name="Larracuente A.M."/>
            <person name="Singh N.D."/>
            <person name="Abad J.P."/>
            <person name="Abt D.N."/>
            <person name="Adryan B."/>
            <person name="Aguade M."/>
            <person name="Akashi H."/>
            <person name="Anderson W.W."/>
            <person name="Aquadro C.F."/>
            <person name="Ardell D.H."/>
            <person name="Arguello R."/>
            <person name="Artieri C.G."/>
            <person name="Barbash D.A."/>
            <person name="Barker D."/>
            <person name="Barsanti P."/>
            <person name="Batterham P."/>
            <person name="Batzoglou S."/>
            <person name="Begun D."/>
            <person name="Bhutkar A."/>
            <person name="Blanco E."/>
            <person name="Bosak S.A."/>
            <person name="Bradley R.K."/>
            <person name="Brand A.D."/>
            <person name="Brent M.R."/>
            <person name="Brooks A.N."/>
            <person name="Brown R.H."/>
            <person name="Butlin R.K."/>
            <person name="Caggese C."/>
            <person name="Calvi B.R."/>
            <person name="Bernardo de Carvalho A."/>
            <person name="Caspi A."/>
            <person name="Castrezana S."/>
            <person name="Celniker S.E."/>
            <person name="Chang J.L."/>
            <person name="Chapple C."/>
            <person name="Chatterji S."/>
            <person name="Chinwalla A."/>
            <person name="Civetta A."/>
            <person name="Clifton S.W."/>
            <person name="Comeron J.M."/>
            <person name="Costello J.C."/>
            <person name="Coyne J.A."/>
            <person name="Daub J."/>
            <person name="David R.G."/>
            <person name="Delcher A.L."/>
            <person name="Delehaunty K."/>
            <person name="Do C.B."/>
            <person name="Ebling H."/>
            <person name="Edwards K."/>
            <person name="Eickbush T."/>
            <person name="Evans J.D."/>
            <person name="Filipski A."/>
            <person name="Findeiss S."/>
            <person name="Freyhult E."/>
            <person name="Fulton L."/>
            <person name="Fulton R."/>
            <person name="Garcia A.C."/>
            <person name="Gardiner A."/>
            <person name="Garfield D.A."/>
            <person name="Garvin B.E."/>
            <person name="Gibson G."/>
            <person name="Gilbert D."/>
            <person name="Gnerre S."/>
            <person name="Godfrey J."/>
            <person name="Good R."/>
            <person name="Gotea V."/>
            <person name="Gravely B."/>
            <person name="Greenberg A.J."/>
            <person name="Griffiths-Jones S."/>
            <person name="Gross S."/>
            <person name="Guigo R."/>
            <person name="Gustafson E.A."/>
            <person name="Haerty W."/>
            <person name="Hahn M.W."/>
            <person name="Halligan D.L."/>
            <person name="Halpern A.L."/>
            <person name="Halter G.M."/>
            <person name="Han M.V."/>
            <person name="Heger A."/>
            <person name="Hillier L."/>
            <person name="Hinrichs A.S."/>
            <person name="Holmes I."/>
            <person name="Hoskins R.A."/>
            <person name="Hubisz M.J."/>
            <person name="Hultmark D."/>
            <person name="Huntley M.A."/>
            <person name="Jaffe D.B."/>
            <person name="Jagadeeshan S."/>
            <person name="Jeck W.R."/>
            <person name="Johnson J."/>
            <person name="Jones C.D."/>
            <person name="Jordan W.C."/>
            <person name="Karpen G.H."/>
            <person name="Kataoka E."/>
            <person name="Keightley P.D."/>
            <person name="Kheradpour P."/>
            <person name="Kirkness E.F."/>
            <person name="Koerich L.B."/>
            <person name="Kristiansen K."/>
            <person name="Kudrna D."/>
            <person name="Kulathinal R.J."/>
            <person name="Kumar S."/>
            <person name="Kwok R."/>
            <person name="Lander E."/>
            <person name="Langley C.H."/>
            <person name="Lapoint R."/>
            <person name="Lazzaro B.P."/>
            <person name="Lee S.J."/>
            <person name="Levesque L."/>
            <person name="Li R."/>
            <person name="Lin C.F."/>
            <person name="Lin M.F."/>
            <person name="Lindblad-Toh K."/>
            <person name="Llopart A."/>
            <person name="Long M."/>
            <person name="Low L."/>
            <person name="Lozovsky E."/>
            <person name="Lu J."/>
            <person name="Luo M."/>
            <person name="Machado C.A."/>
            <person name="Makalowski W."/>
            <person name="Marzo M."/>
            <person name="Matsuda M."/>
            <person name="Matzkin L."/>
            <person name="McAllister B."/>
            <person name="McBride C.S."/>
            <person name="McKernan B."/>
            <person name="McKernan K."/>
            <person name="Mendez-Lago M."/>
            <person name="Minx P."/>
            <person name="Mollenhauer M.U."/>
            <person name="Montooth K."/>
            <person name="Mount S.M."/>
            <person name="Mu X."/>
            <person name="Myers E."/>
            <person name="Negre B."/>
            <person name="Newfeld S."/>
            <person name="Nielsen R."/>
            <person name="Noor M.A."/>
            <person name="O'Grady P."/>
            <person name="Pachter L."/>
            <person name="Papaceit M."/>
            <person name="Parisi M.J."/>
            <person name="Parisi M."/>
            <person name="Parts L."/>
            <person name="Pedersen J.S."/>
            <person name="Pesole G."/>
            <person name="Phillippy A.M."/>
            <person name="Ponting C.P."/>
            <person name="Pop M."/>
            <person name="Porcelli D."/>
            <person name="Powell J.R."/>
            <person name="Prohaska S."/>
            <person name="Pruitt K."/>
            <person name="Puig M."/>
            <person name="Quesneville H."/>
            <person name="Ram K.R."/>
            <person name="Rand D."/>
            <person name="Rasmussen M.D."/>
            <person name="Reed L.K."/>
            <person name="Reenan R."/>
            <person name="Reily A."/>
            <person name="Remington K.A."/>
            <person name="Rieger T.T."/>
            <person name="Ritchie M.G."/>
            <person name="Robin C."/>
            <person name="Rogers Y.H."/>
            <person name="Rohde C."/>
            <person name="Rozas J."/>
            <person name="Rubenfield M.J."/>
            <person name="Ruiz A."/>
            <person name="Russo S."/>
            <person name="Salzberg S.L."/>
            <person name="Sanchez-Gracia A."/>
            <person name="Saranga D.J."/>
            <person name="Sato H."/>
            <person name="Schaeffer S.W."/>
            <person name="Schatz M.C."/>
            <person name="Schlenke T."/>
            <person name="Schwartz R."/>
            <person name="Segarra C."/>
            <person name="Singh R.S."/>
            <person name="Sirot L."/>
            <person name="Sirota M."/>
            <person name="Sisneros N.B."/>
            <person name="Smith C.D."/>
            <person name="Smith T.F."/>
            <person name="Spieth J."/>
            <person name="Stage D.E."/>
            <person name="Stark A."/>
            <person name="Stephan W."/>
            <person name="Strausberg R.L."/>
            <person name="Strempel S."/>
            <person name="Sturgill D."/>
            <person name="Sutton G."/>
            <person name="Sutton G.G."/>
            <person name="Tao W."/>
            <person name="Teichmann S."/>
            <person name="Tobari Y.N."/>
            <person name="Tomimura Y."/>
            <person name="Tsolas J.M."/>
            <person name="Valente V.L."/>
            <person name="Venter E."/>
            <person name="Venter J.C."/>
            <person name="Vicario S."/>
            <person name="Vieira F.G."/>
            <person name="Vilella A.J."/>
            <person name="Villasante A."/>
            <person name="Walenz B."/>
            <person name="Wang J."/>
            <person name="Wasserman M."/>
            <person name="Watts T."/>
            <person name="Wilson D."/>
            <person name="Wilson R.K."/>
            <person name="Wing R.A."/>
            <person name="Wolfner M.F."/>
            <person name="Wong A."/>
            <person name="Wong G.K."/>
            <person name="Wu C.I."/>
            <person name="Wu G."/>
            <person name="Yamamoto D."/>
            <person name="Yang H.P."/>
            <person name="Yang S.P."/>
            <person name="Yorke J.A."/>
            <person name="Yoshida K."/>
            <person name="Zdobnov E."/>
            <person name="Zhang P."/>
            <person name="Zhang Y."/>
            <person name="Zimin A.V."/>
            <person name="Baldwin J."/>
            <person name="Abdouelleil A."/>
            <person name="Abdulkadir J."/>
            <person name="Abebe A."/>
            <person name="Abera B."/>
            <person name="Abreu J."/>
            <person name="Acer S.C."/>
            <person name="Aftuck L."/>
            <person name="Alexander A."/>
            <person name="An P."/>
            <person name="Anderson E."/>
            <person name="Anderson S."/>
            <person name="Arachi H."/>
            <person name="Azer M."/>
            <person name="Bachantsang P."/>
            <person name="Barry A."/>
            <person name="Bayul T."/>
            <person name="Berlin A."/>
            <person name="Bessette D."/>
            <person name="Bloom T."/>
            <person name="Blye J."/>
            <person name="Boguslavskiy L."/>
            <person name="Bonnet C."/>
            <person name="Boukhgalter B."/>
            <person name="Bourzgui I."/>
            <person name="Brown A."/>
            <person name="Cahill P."/>
            <person name="Channer S."/>
            <person name="Cheshatsang Y."/>
            <person name="Chuda L."/>
            <person name="Citroen M."/>
            <person name="Collymore A."/>
            <person name="Cooke P."/>
            <person name="Costello M."/>
            <person name="D'Aco K."/>
            <person name="Daza R."/>
            <person name="De Haan G."/>
            <person name="DeGray S."/>
            <person name="DeMaso C."/>
            <person name="Dhargay N."/>
            <person name="Dooley K."/>
            <person name="Dooley E."/>
            <person name="Doricent M."/>
            <person name="Dorje P."/>
            <person name="Dorjee K."/>
            <person name="Dupes A."/>
            <person name="Elong R."/>
            <person name="Falk J."/>
            <person name="Farina A."/>
            <person name="Faro S."/>
            <person name="Ferguson D."/>
            <person name="Fisher S."/>
            <person name="Foley C.D."/>
            <person name="Franke A."/>
            <person name="Friedrich D."/>
            <person name="Gadbois L."/>
            <person name="Gearin G."/>
            <person name="Gearin C.R."/>
            <person name="Giannoukos G."/>
            <person name="Goode T."/>
            <person name="Graham J."/>
            <person name="Grandbois E."/>
            <person name="Grewal S."/>
            <person name="Gyaltsen K."/>
            <person name="Hafez N."/>
            <person name="Hagos B."/>
            <person name="Hall J."/>
            <person name="Henson C."/>
            <person name="Hollinger A."/>
            <person name="Honan T."/>
            <person name="Huard M.D."/>
            <person name="Hughes L."/>
            <person name="Hurhula B."/>
            <person name="Husby M.E."/>
            <person name="Kamat A."/>
            <person name="Kanga B."/>
            <person name="Kashin S."/>
            <person name="Khazanovich D."/>
            <person name="Kisner P."/>
            <person name="Lance K."/>
            <person name="Lara M."/>
            <person name="Lee W."/>
            <person name="Lennon N."/>
            <person name="Letendre F."/>
            <person name="LeVine R."/>
            <person name="Lipovsky A."/>
            <person name="Liu X."/>
            <person name="Liu J."/>
            <person name="Liu S."/>
            <person name="Lokyitsang T."/>
            <person name="Lokyitsang Y."/>
            <person name="Lubonja R."/>
            <person name="Lui A."/>
            <person name="MacDonald P."/>
            <person name="Magnisalis V."/>
            <person name="Maru K."/>
            <person name="Matthews C."/>
            <person name="McCusker W."/>
            <person name="McDonough S."/>
            <person name="Mehta T."/>
            <person name="Meldrim J."/>
            <person name="Meneus L."/>
            <person name="Mihai O."/>
            <person name="Mihalev A."/>
            <person name="Mihova T."/>
            <person name="Mittelman R."/>
            <person name="Mlenga V."/>
            <person name="Montmayeur A."/>
            <person name="Mulrain L."/>
            <person name="Navidi A."/>
            <person name="Naylor J."/>
            <person name="Negash T."/>
            <person name="Nguyen T."/>
            <person name="Nguyen N."/>
            <person name="Nicol R."/>
            <person name="Norbu C."/>
            <person name="Norbu N."/>
            <person name="Novod N."/>
            <person name="O'Neill B."/>
            <person name="Osman S."/>
            <person name="Markiewicz E."/>
            <person name="Oyono O.L."/>
            <person name="Patti C."/>
            <person name="Phunkhang P."/>
            <person name="Pierre F."/>
            <person name="Priest M."/>
            <person name="Raghuraman S."/>
            <person name="Rege F."/>
            <person name="Reyes R."/>
            <person name="Rise C."/>
            <person name="Rogov P."/>
            <person name="Ross K."/>
            <person name="Ryan E."/>
            <person name="Settipalli S."/>
            <person name="Shea T."/>
            <person name="Sherpa N."/>
            <person name="Shi L."/>
            <person name="Shih D."/>
            <person name="Sparrow T."/>
            <person name="Spaulding J."/>
            <person name="Stalker J."/>
            <person name="Stange-Thomann N."/>
            <person name="Stavropoulos S."/>
            <person name="Stone C."/>
            <person name="Strader C."/>
            <person name="Tesfaye S."/>
            <person name="Thomson T."/>
            <person name="Thoulutsang Y."/>
            <person name="Thoulutsang D."/>
            <person name="Topham K."/>
            <person name="Topping I."/>
            <person name="Tsamla T."/>
            <person name="Vassiliev H."/>
            <person name="Vo A."/>
            <person name="Wangchuk T."/>
            <person name="Wangdi T."/>
            <person name="Weiand M."/>
            <person name="Wilkinson J."/>
            <person name="Wilson A."/>
            <person name="Yadav S."/>
            <person name="Young G."/>
            <person name="Yu Q."/>
            <person name="Zembek L."/>
            <person name="Zhong D."/>
            <person name="Zimmer A."/>
            <person name="Zwirko Z."/>
            <person name="Jaffe D.B."/>
            <person name="Alvarez P."/>
            <person name="Brockman W."/>
            <person name="Butler J."/>
            <person name="Chin C."/>
            <person name="Gnerre S."/>
            <person name="Grabherr M."/>
            <person name="Kleber M."/>
            <person name="Mauceli E."/>
            <person name="MacCallum I."/>
        </authorList>
    </citation>
    <scope>NUCLEOTIDE SEQUENCE [LARGE SCALE GENOMIC DNA]</scope>
    <source>
        <strain evidence="16">Tucson 15010-1051.87</strain>
    </source>
</reference>
<dbReference type="PANTHER" id="PTHR10869:SF244">
    <property type="entry name" value="PROLYL 4-HYDROXYLASE SUBUNIT ALPHA-2"/>
    <property type="match status" value="1"/>
</dbReference>
<keyword evidence="8" id="KW-0847">Vitamin C</keyword>
<dbReference type="Pfam" id="PF13640">
    <property type="entry name" value="2OG-FeII_Oxy_3"/>
    <property type="match status" value="1"/>
</dbReference>
<organism evidence="15 16">
    <name type="scientific">Drosophila virilis</name>
    <name type="common">Fruit fly</name>
    <dbReference type="NCBI Taxonomy" id="7244"/>
    <lineage>
        <taxon>Eukaryota</taxon>
        <taxon>Metazoa</taxon>
        <taxon>Ecdysozoa</taxon>
        <taxon>Arthropoda</taxon>
        <taxon>Hexapoda</taxon>
        <taxon>Insecta</taxon>
        <taxon>Pterygota</taxon>
        <taxon>Neoptera</taxon>
        <taxon>Endopterygota</taxon>
        <taxon>Diptera</taxon>
        <taxon>Brachycera</taxon>
        <taxon>Muscomorpha</taxon>
        <taxon>Ephydroidea</taxon>
        <taxon>Drosophilidae</taxon>
        <taxon>Drosophila</taxon>
    </lineage>
</organism>
<dbReference type="GO" id="GO:0004656">
    <property type="term" value="F:procollagen-proline 4-dioxygenase activity"/>
    <property type="evidence" value="ECO:0007669"/>
    <property type="project" value="UniProtKB-EC"/>
</dbReference>
<dbReference type="InterPro" id="IPR011990">
    <property type="entry name" value="TPR-like_helical_dom_sf"/>
</dbReference>
<evidence type="ECO:0000256" key="1">
    <source>
        <dbReference type="ARBA" id="ARBA00001961"/>
    </source>
</evidence>
<dbReference type="SMART" id="SM00702">
    <property type="entry name" value="P4Hc"/>
    <property type="match status" value="1"/>
</dbReference>
<dbReference type="Pfam" id="PF08336">
    <property type="entry name" value="P4Ha_N"/>
    <property type="match status" value="1"/>
</dbReference>
<evidence type="ECO:0000259" key="14">
    <source>
        <dbReference type="PROSITE" id="PS51471"/>
    </source>
</evidence>
<comment type="cofactor">
    <cofactor evidence="1">
        <name>L-ascorbate</name>
        <dbReference type="ChEBI" id="CHEBI:38290"/>
    </cofactor>
</comment>
<evidence type="ECO:0000313" key="15">
    <source>
        <dbReference type="EMBL" id="EDW67588.1"/>
    </source>
</evidence>
<dbReference type="InterPro" id="IPR044862">
    <property type="entry name" value="Pro_4_hyd_alph_FE2OG_OXY"/>
</dbReference>
<protein>
    <recommendedName>
        <fullName evidence="5">procollagen-proline 4-dioxygenase</fullName>
        <ecNumber evidence="5">1.14.11.2</ecNumber>
    </recommendedName>
</protein>
<keyword evidence="9" id="KW-0223">Dioxygenase</keyword>
<keyword evidence="16" id="KW-1185">Reference proteome</keyword>
<dbReference type="PROSITE" id="PS51471">
    <property type="entry name" value="FE2OG_OXY"/>
    <property type="match status" value="1"/>
</dbReference>
<dbReference type="InterPro" id="IPR045054">
    <property type="entry name" value="P4HA-like"/>
</dbReference>
<evidence type="ECO:0000256" key="2">
    <source>
        <dbReference type="ARBA" id="ARBA00002035"/>
    </source>
</evidence>
<feature type="domain" description="Fe2OG dioxygenase" evidence="14">
    <location>
        <begin position="407"/>
        <end position="509"/>
    </location>
</feature>
<dbReference type="Gene3D" id="6.10.140.1460">
    <property type="match status" value="1"/>
</dbReference>
<dbReference type="GO" id="GO:0005506">
    <property type="term" value="F:iron ion binding"/>
    <property type="evidence" value="ECO:0007669"/>
    <property type="project" value="InterPro"/>
</dbReference>
<evidence type="ECO:0000256" key="5">
    <source>
        <dbReference type="ARBA" id="ARBA00012269"/>
    </source>
</evidence>
<keyword evidence="11" id="KW-0408">Iron</keyword>
<evidence type="ECO:0000256" key="6">
    <source>
        <dbReference type="ARBA" id="ARBA00022723"/>
    </source>
</evidence>
<evidence type="ECO:0000256" key="13">
    <source>
        <dbReference type="SAM" id="SignalP"/>
    </source>
</evidence>
<evidence type="ECO:0000256" key="12">
    <source>
        <dbReference type="ARBA" id="ARBA00023180"/>
    </source>
</evidence>
<feature type="signal peptide" evidence="13">
    <location>
        <begin position="1"/>
        <end position="23"/>
    </location>
</feature>
<dbReference type="SMR" id="B4LW54"/>
<dbReference type="FunCoup" id="B4LW54">
    <property type="interactions" value="43"/>
</dbReference>
<evidence type="ECO:0000256" key="9">
    <source>
        <dbReference type="ARBA" id="ARBA00022964"/>
    </source>
</evidence>
<dbReference type="EMBL" id="CH940650">
    <property type="protein sequence ID" value="EDW67588.1"/>
    <property type="molecule type" value="Genomic_DNA"/>
</dbReference>
<gene>
    <name evidence="15" type="primary">Dvir\GJ24233</name>
    <name evidence="15" type="ORF">Dvir_GJ24233</name>
</gene>
<proteinExistence type="inferred from homology"/>
<evidence type="ECO:0000256" key="3">
    <source>
        <dbReference type="ARBA" id="ARBA00004319"/>
    </source>
</evidence>
<dbReference type="InterPro" id="IPR006620">
    <property type="entry name" value="Pro_4_hyd_alph"/>
</dbReference>
<dbReference type="PANTHER" id="PTHR10869">
    <property type="entry name" value="PROLYL 4-HYDROXYLASE ALPHA SUBUNIT"/>
    <property type="match status" value="1"/>
</dbReference>
<dbReference type="HOGENOM" id="CLU_024155_2_0_1"/>